<dbReference type="Proteomes" id="UP000307244">
    <property type="component" value="Unassembled WGS sequence"/>
</dbReference>
<evidence type="ECO:0000313" key="3">
    <source>
        <dbReference type="Proteomes" id="UP000307244"/>
    </source>
</evidence>
<proteinExistence type="predicted"/>
<accession>A0A4U1CPY9</accession>
<evidence type="ECO:0000313" key="2">
    <source>
        <dbReference type="EMBL" id="TKC07494.1"/>
    </source>
</evidence>
<dbReference type="OrthoDB" id="707889at2"/>
<comment type="caution">
    <text evidence="2">The sequence shown here is derived from an EMBL/GenBank/DDBJ whole genome shotgun (WGS) entry which is preliminary data.</text>
</comment>
<keyword evidence="3" id="KW-1185">Reference proteome</keyword>
<reference evidence="2 3" key="1">
    <citation type="submission" date="2019-04" db="EMBL/GenBank/DDBJ databases">
        <title>Pedobacter sp. RP-3-15 sp. nov., isolated from Arctic soil.</title>
        <authorList>
            <person name="Dahal R.H."/>
            <person name="Kim D.-U."/>
        </authorList>
    </citation>
    <scope>NUCLEOTIDE SEQUENCE [LARGE SCALE GENOMIC DNA]</scope>
    <source>
        <strain evidence="2 3">RP-3-15</strain>
    </source>
</reference>
<dbReference type="InterPro" id="IPR010744">
    <property type="entry name" value="Phage_CI_N"/>
</dbReference>
<dbReference type="Gene3D" id="1.10.260.40">
    <property type="entry name" value="lambda repressor-like DNA-binding domains"/>
    <property type="match status" value="1"/>
</dbReference>
<gene>
    <name evidence="2" type="ORF">FA047_09620</name>
</gene>
<dbReference type="Pfam" id="PF07022">
    <property type="entry name" value="Phage_CI_repr"/>
    <property type="match status" value="1"/>
</dbReference>
<dbReference type="GO" id="GO:0045892">
    <property type="term" value="P:negative regulation of DNA-templated transcription"/>
    <property type="evidence" value="ECO:0007669"/>
    <property type="project" value="InterPro"/>
</dbReference>
<name>A0A4U1CPY9_9SPHI</name>
<evidence type="ECO:0000259" key="1">
    <source>
        <dbReference type="Pfam" id="PF07022"/>
    </source>
</evidence>
<feature type="domain" description="Bacteriophage CI repressor N-terminal" evidence="1">
    <location>
        <begin position="8"/>
        <end position="59"/>
    </location>
</feature>
<dbReference type="GO" id="GO:0003677">
    <property type="term" value="F:DNA binding"/>
    <property type="evidence" value="ECO:0007669"/>
    <property type="project" value="InterPro"/>
</dbReference>
<organism evidence="2 3">
    <name type="scientific">Pedobacter frigoris</name>
    <dbReference type="NCBI Taxonomy" id="2571272"/>
    <lineage>
        <taxon>Bacteria</taxon>
        <taxon>Pseudomonadati</taxon>
        <taxon>Bacteroidota</taxon>
        <taxon>Sphingobacteriia</taxon>
        <taxon>Sphingobacteriales</taxon>
        <taxon>Sphingobacteriaceae</taxon>
        <taxon>Pedobacter</taxon>
    </lineage>
</organism>
<sequence>MAVVIGEIIHKLVKESGLKAKVIAEHVNVSESTLFGIYKRDTVDIDKLISFSKLLNKNLFLFYLDEEPLKSMFSNDTVALQNRIMDLELEVNAKNEKIKDMSVIIETQEKVIALHEQKSYKSKK</sequence>
<dbReference type="InterPro" id="IPR010982">
    <property type="entry name" value="Lambda_DNA-bd_dom_sf"/>
</dbReference>
<dbReference type="RefSeq" id="WP_136835823.1">
    <property type="nucleotide sequence ID" value="NZ_SWBQ01000002.1"/>
</dbReference>
<dbReference type="SUPFAM" id="SSF47413">
    <property type="entry name" value="lambda repressor-like DNA-binding domains"/>
    <property type="match status" value="1"/>
</dbReference>
<dbReference type="EMBL" id="SWBQ01000002">
    <property type="protein sequence ID" value="TKC07494.1"/>
    <property type="molecule type" value="Genomic_DNA"/>
</dbReference>
<dbReference type="AlphaFoldDB" id="A0A4U1CPY9"/>
<protein>
    <submittedName>
        <fullName evidence="2">Bacteriophage CI repressor</fullName>
    </submittedName>
</protein>